<dbReference type="Pfam" id="PF01943">
    <property type="entry name" value="Polysacc_synt"/>
    <property type="match status" value="1"/>
</dbReference>
<evidence type="ECO:0000313" key="8">
    <source>
        <dbReference type="Proteomes" id="UP000438476"/>
    </source>
</evidence>
<dbReference type="InterPro" id="IPR002797">
    <property type="entry name" value="Polysacc_synth"/>
</dbReference>
<feature type="transmembrane region" description="Helical" evidence="6">
    <location>
        <begin position="193"/>
        <end position="218"/>
    </location>
</feature>
<dbReference type="OrthoDB" id="493991at2"/>
<dbReference type="EMBL" id="WTYT01000005">
    <property type="protein sequence ID" value="MXO66376.1"/>
    <property type="molecule type" value="Genomic_DNA"/>
</dbReference>
<evidence type="ECO:0000256" key="4">
    <source>
        <dbReference type="ARBA" id="ARBA00022989"/>
    </source>
</evidence>
<evidence type="ECO:0000256" key="3">
    <source>
        <dbReference type="ARBA" id="ARBA00022692"/>
    </source>
</evidence>
<keyword evidence="4 6" id="KW-1133">Transmembrane helix</keyword>
<evidence type="ECO:0000256" key="5">
    <source>
        <dbReference type="ARBA" id="ARBA00023136"/>
    </source>
</evidence>
<feature type="transmembrane region" description="Helical" evidence="6">
    <location>
        <begin position="57"/>
        <end position="78"/>
    </location>
</feature>
<feature type="transmembrane region" description="Helical" evidence="6">
    <location>
        <begin position="99"/>
        <end position="125"/>
    </location>
</feature>
<evidence type="ECO:0000313" key="7">
    <source>
        <dbReference type="EMBL" id="MXO66376.1"/>
    </source>
</evidence>
<sequence length="454" mass="48095">MAFTSRDRSASPTLDSRLRNILSNLGWLVGGKGLGAVCSIIYLAVLARSLGIKDFGHFSLIFGTGQALVALAGFQTWQTVVRYGAGPIHAGDHESFGRLSLMCGLIDALGAASGCVLAAIIYYGFADELGLNPDFVNMTFAFNCALLWARTTAAAGILRVLDRFDISVFVEAIVPISRLLAAFAIWATGPSVLAFLIAWAAIDLITSAIYWIAAWRLAPDALRLSHFGQFRKTIDTYPGILRFLGITYAGSSMDALFKQGPLLAVGFFLSTSAAGIYRLADQLAQGLSKLSALLARALYSEIANANVAETRKHFKRLVARVSIMASLGGLIILLIAAIGGRQILDLIGGDAFSAGHTVLIPLALGCSLELASIAYEPVLHATGRAILSLFSRLCAIAIGITAGFFLLQYGSPGIAWSVAVGYLGGFIVITAITWRVLSGDHVEDGDSTPQTDSI</sequence>
<dbReference type="GO" id="GO:0005886">
    <property type="term" value="C:plasma membrane"/>
    <property type="evidence" value="ECO:0007669"/>
    <property type="project" value="UniProtKB-SubCell"/>
</dbReference>
<dbReference type="InterPro" id="IPR050833">
    <property type="entry name" value="Poly_Biosynth_Transport"/>
</dbReference>
<accession>A0A6I4T640</accession>
<dbReference type="Proteomes" id="UP000438476">
    <property type="component" value="Unassembled WGS sequence"/>
</dbReference>
<keyword evidence="5 6" id="KW-0472">Membrane</keyword>
<name>A0A6I4T640_9SPHN</name>
<comment type="caution">
    <text evidence="7">The sequence shown here is derived from an EMBL/GenBank/DDBJ whole genome shotgun (WGS) entry which is preliminary data.</text>
</comment>
<feature type="transmembrane region" description="Helical" evidence="6">
    <location>
        <begin position="387"/>
        <end position="407"/>
    </location>
</feature>
<dbReference type="AlphaFoldDB" id="A0A6I4T640"/>
<feature type="transmembrane region" description="Helical" evidence="6">
    <location>
        <begin position="168"/>
        <end position="187"/>
    </location>
</feature>
<feature type="transmembrane region" description="Helical" evidence="6">
    <location>
        <begin position="317"/>
        <end position="338"/>
    </location>
</feature>
<comment type="subcellular location">
    <subcellularLocation>
        <location evidence="1">Cell membrane</location>
        <topology evidence="1">Multi-pass membrane protein</topology>
    </subcellularLocation>
</comment>
<protein>
    <submittedName>
        <fullName evidence="7">Oligosaccharide flippase family protein</fullName>
    </submittedName>
</protein>
<keyword evidence="3 6" id="KW-0812">Transmembrane</keyword>
<evidence type="ECO:0000256" key="2">
    <source>
        <dbReference type="ARBA" id="ARBA00022475"/>
    </source>
</evidence>
<evidence type="ECO:0000256" key="6">
    <source>
        <dbReference type="SAM" id="Phobius"/>
    </source>
</evidence>
<organism evidence="7 8">
    <name type="scientific">Altericroceibacterium endophyticum</name>
    <dbReference type="NCBI Taxonomy" id="1808508"/>
    <lineage>
        <taxon>Bacteria</taxon>
        <taxon>Pseudomonadati</taxon>
        <taxon>Pseudomonadota</taxon>
        <taxon>Alphaproteobacteria</taxon>
        <taxon>Sphingomonadales</taxon>
        <taxon>Erythrobacteraceae</taxon>
        <taxon>Altericroceibacterium</taxon>
    </lineage>
</organism>
<feature type="transmembrane region" description="Helical" evidence="6">
    <location>
        <begin position="21"/>
        <end position="45"/>
    </location>
</feature>
<keyword evidence="2" id="KW-1003">Cell membrane</keyword>
<feature type="transmembrane region" description="Helical" evidence="6">
    <location>
        <begin position="140"/>
        <end position="161"/>
    </location>
</feature>
<keyword evidence="8" id="KW-1185">Reference proteome</keyword>
<gene>
    <name evidence="7" type="ORF">GRI91_11460</name>
</gene>
<proteinExistence type="predicted"/>
<dbReference type="PANTHER" id="PTHR30250:SF31">
    <property type="entry name" value="INNER MEMBRANE PROTEIN YGHQ"/>
    <property type="match status" value="1"/>
</dbReference>
<reference evidence="7 8" key="1">
    <citation type="submission" date="2019-12" db="EMBL/GenBank/DDBJ databases">
        <title>Genomic-based taxomic classification of the family Erythrobacteraceae.</title>
        <authorList>
            <person name="Xu L."/>
        </authorList>
    </citation>
    <scope>NUCLEOTIDE SEQUENCE [LARGE SCALE GENOMIC DNA]</scope>
    <source>
        <strain evidence="7 8">LMG 29518</strain>
    </source>
</reference>
<evidence type="ECO:0000256" key="1">
    <source>
        <dbReference type="ARBA" id="ARBA00004651"/>
    </source>
</evidence>
<feature type="transmembrane region" description="Helical" evidence="6">
    <location>
        <begin position="413"/>
        <end position="434"/>
    </location>
</feature>
<dbReference type="PANTHER" id="PTHR30250">
    <property type="entry name" value="PST FAMILY PREDICTED COLANIC ACID TRANSPORTER"/>
    <property type="match status" value="1"/>
</dbReference>